<dbReference type="GO" id="GO:0009401">
    <property type="term" value="P:phosphoenolpyruvate-dependent sugar phosphotransferase system"/>
    <property type="evidence" value="ECO:0007669"/>
    <property type="project" value="UniProtKB-KW"/>
</dbReference>
<dbReference type="Proteomes" id="UP000595101">
    <property type="component" value="Chromosome"/>
</dbReference>
<evidence type="ECO:0000256" key="4">
    <source>
        <dbReference type="ARBA" id="ARBA00022679"/>
    </source>
</evidence>
<evidence type="ECO:0000256" key="1">
    <source>
        <dbReference type="ARBA" id="ARBA00022448"/>
    </source>
</evidence>
<sequence>MKPVFYSDHIIVDTASKTQQQAFEFIARHIFEMGYVADAKAYEAGLFHREQESSTGLTGGVAIPHCKSATVKYAGVFVVRFSNHIEWETMDEQSVHTAVVLSIPENGNEEYVRMLTKLSRCMVRKAFRDVLIEGDSTEVDSVILSAIQ</sequence>
<keyword evidence="5" id="KW-0598">Phosphotransferase system</keyword>
<dbReference type="Pfam" id="PF00359">
    <property type="entry name" value="PTS_EIIA_2"/>
    <property type="match status" value="1"/>
</dbReference>
<evidence type="ECO:0000259" key="6">
    <source>
        <dbReference type="PROSITE" id="PS51094"/>
    </source>
</evidence>
<dbReference type="NCBIfam" id="TIGR00848">
    <property type="entry name" value="fruA"/>
    <property type="match status" value="1"/>
</dbReference>
<dbReference type="KEGG" id="aall:I6G90_11860"/>
<evidence type="ECO:0000313" key="7">
    <source>
        <dbReference type="EMBL" id="QPR53177.1"/>
    </source>
</evidence>
<dbReference type="AlphaFoldDB" id="A0A7T2PCJ2"/>
<dbReference type="GeneID" id="60786312"/>
<dbReference type="PANTHER" id="PTHR47738:SF2">
    <property type="entry name" value="PTS SYSTEM FRUCTOSE-LIKE EIIA COMPONENT"/>
    <property type="match status" value="1"/>
</dbReference>
<evidence type="ECO:0000256" key="3">
    <source>
        <dbReference type="ARBA" id="ARBA00022597"/>
    </source>
</evidence>
<dbReference type="GO" id="GO:0008982">
    <property type="term" value="F:protein-N(PI)-phosphohistidine-sugar phosphotransferase activity"/>
    <property type="evidence" value="ECO:0007669"/>
    <property type="project" value="InterPro"/>
</dbReference>
<accession>A0A7T2PCJ2</accession>
<dbReference type="InterPro" id="IPR016152">
    <property type="entry name" value="PTrfase/Anion_transptr"/>
</dbReference>
<evidence type="ECO:0000256" key="5">
    <source>
        <dbReference type="ARBA" id="ARBA00022683"/>
    </source>
</evidence>
<gene>
    <name evidence="7" type="ORF">I6G90_11860</name>
</gene>
<evidence type="ECO:0000256" key="2">
    <source>
        <dbReference type="ARBA" id="ARBA00022553"/>
    </source>
</evidence>
<keyword evidence="2" id="KW-0597">Phosphoprotein</keyword>
<proteinExistence type="predicted"/>
<feature type="domain" description="PTS EIIA type-2" evidence="6">
    <location>
        <begin position="3"/>
        <end position="148"/>
    </location>
</feature>
<dbReference type="PROSITE" id="PS51094">
    <property type="entry name" value="PTS_EIIA_TYPE_2"/>
    <property type="match status" value="1"/>
</dbReference>
<keyword evidence="3 7" id="KW-0762">Sugar transport</keyword>
<protein>
    <submittedName>
        <fullName evidence="7">PTS sugar transporter subunit IIA</fullName>
    </submittedName>
</protein>
<dbReference type="PANTHER" id="PTHR47738">
    <property type="entry name" value="PTS SYSTEM FRUCTOSE-LIKE EIIA COMPONENT-RELATED"/>
    <property type="match status" value="1"/>
</dbReference>
<keyword evidence="4" id="KW-0808">Transferase</keyword>
<dbReference type="InterPro" id="IPR051541">
    <property type="entry name" value="PTS_SugarTrans_NitroReg"/>
</dbReference>
<dbReference type="GO" id="GO:0016020">
    <property type="term" value="C:membrane"/>
    <property type="evidence" value="ECO:0007669"/>
    <property type="project" value="InterPro"/>
</dbReference>
<dbReference type="EMBL" id="CP065745">
    <property type="protein sequence ID" value="QPR53177.1"/>
    <property type="molecule type" value="Genomic_DNA"/>
</dbReference>
<organism evidence="7 8">
    <name type="scientific">Aeromonas allosaccharophila</name>
    <dbReference type="NCBI Taxonomy" id="656"/>
    <lineage>
        <taxon>Bacteria</taxon>
        <taxon>Pseudomonadati</taxon>
        <taxon>Pseudomonadota</taxon>
        <taxon>Gammaproteobacteria</taxon>
        <taxon>Aeromonadales</taxon>
        <taxon>Aeromonadaceae</taxon>
        <taxon>Aeromonas</taxon>
    </lineage>
</organism>
<dbReference type="InterPro" id="IPR004715">
    <property type="entry name" value="PTS_IIA_fruc"/>
</dbReference>
<dbReference type="InterPro" id="IPR002178">
    <property type="entry name" value="PTS_EIIA_type-2_dom"/>
</dbReference>
<keyword evidence="1" id="KW-0813">Transport</keyword>
<reference evidence="7 8" key="1">
    <citation type="submission" date="2020-12" db="EMBL/GenBank/DDBJ databases">
        <title>FDA dAtabase for Regulatory Grade micrObial Sequences (FDA-ARGOS): Supporting development and validation of Infectious Disease Dx tests.</title>
        <authorList>
            <person name="Sproer C."/>
            <person name="Gronow S."/>
            <person name="Severitt S."/>
            <person name="Schroder I."/>
            <person name="Tallon L."/>
            <person name="Sadzewicz L."/>
            <person name="Zhao X."/>
            <person name="Boylan J."/>
            <person name="Ott S."/>
            <person name="Bowen H."/>
            <person name="Vavikolanu K."/>
            <person name="Mehta A."/>
            <person name="Aluvathingal J."/>
            <person name="Nadendla S."/>
            <person name="Lowell S."/>
            <person name="Myers T."/>
            <person name="Yan Y."/>
            <person name="Sichtig H."/>
        </authorList>
    </citation>
    <scope>NUCLEOTIDE SEQUENCE [LARGE SCALE GENOMIC DNA]</scope>
    <source>
        <strain evidence="7 8">FDAARGOS_933</strain>
    </source>
</reference>
<evidence type="ECO:0000313" key="8">
    <source>
        <dbReference type="Proteomes" id="UP000595101"/>
    </source>
</evidence>
<dbReference type="Gene3D" id="3.40.930.10">
    <property type="entry name" value="Mannitol-specific EII, Chain A"/>
    <property type="match status" value="1"/>
</dbReference>
<name>A0A7T2PCJ2_9GAMM</name>
<dbReference type="RefSeq" id="WP_197927633.1">
    <property type="nucleotide sequence ID" value="NZ_CP065745.1"/>
</dbReference>
<dbReference type="CDD" id="cd00211">
    <property type="entry name" value="PTS_IIA_fru"/>
    <property type="match status" value="1"/>
</dbReference>
<dbReference type="SUPFAM" id="SSF55804">
    <property type="entry name" value="Phoshotransferase/anion transport protein"/>
    <property type="match status" value="1"/>
</dbReference>